<protein>
    <submittedName>
        <fullName evidence="1">Uncharacterized protein</fullName>
    </submittedName>
</protein>
<feature type="non-terminal residue" evidence="1">
    <location>
        <position position="1"/>
    </location>
</feature>
<reference evidence="1 2" key="1">
    <citation type="submission" date="2024-05" db="EMBL/GenBank/DDBJ databases">
        <authorList>
            <person name="Wallberg A."/>
        </authorList>
    </citation>
    <scope>NUCLEOTIDE SEQUENCE [LARGE SCALE GENOMIC DNA]</scope>
</reference>
<dbReference type="Proteomes" id="UP001497623">
    <property type="component" value="Unassembled WGS sequence"/>
</dbReference>
<organism evidence="1 2">
    <name type="scientific">Meganyctiphanes norvegica</name>
    <name type="common">Northern krill</name>
    <name type="synonym">Thysanopoda norvegica</name>
    <dbReference type="NCBI Taxonomy" id="48144"/>
    <lineage>
        <taxon>Eukaryota</taxon>
        <taxon>Metazoa</taxon>
        <taxon>Ecdysozoa</taxon>
        <taxon>Arthropoda</taxon>
        <taxon>Crustacea</taxon>
        <taxon>Multicrustacea</taxon>
        <taxon>Malacostraca</taxon>
        <taxon>Eumalacostraca</taxon>
        <taxon>Eucarida</taxon>
        <taxon>Euphausiacea</taxon>
        <taxon>Euphausiidae</taxon>
        <taxon>Meganyctiphanes</taxon>
    </lineage>
</organism>
<name>A0AAV2SVS8_MEGNR</name>
<dbReference type="EMBL" id="CAXKWB010156113">
    <property type="protein sequence ID" value="CAL4249066.1"/>
    <property type="molecule type" value="Genomic_DNA"/>
</dbReference>
<keyword evidence="2" id="KW-1185">Reference proteome</keyword>
<comment type="caution">
    <text evidence="1">The sequence shown here is derived from an EMBL/GenBank/DDBJ whole genome shotgun (WGS) entry which is preliminary data.</text>
</comment>
<dbReference type="AlphaFoldDB" id="A0AAV2SVS8"/>
<evidence type="ECO:0000313" key="2">
    <source>
        <dbReference type="Proteomes" id="UP001497623"/>
    </source>
</evidence>
<sequence>RSDGTKFLWQDTNTELNRKDDLWLQGDPTSIFDRTWHYLDKRISSDHCLNLAVWYENWSRRPTRVYASSPCSTWFYTLCEGKWLGVVEGGGTTTTTKMIIY</sequence>
<proteinExistence type="predicted"/>
<accession>A0AAV2SVS8</accession>
<evidence type="ECO:0000313" key="1">
    <source>
        <dbReference type="EMBL" id="CAL4249066.1"/>
    </source>
</evidence>
<gene>
    <name evidence="1" type="ORF">MNOR_LOCUS41512</name>
</gene>